<name>A0A8S5UKT9_9CAUD</name>
<accession>A0A8S5UKT9</accession>
<protein>
    <submittedName>
        <fullName evidence="1">Uncharacterized protein</fullName>
    </submittedName>
</protein>
<reference evidence="1" key="1">
    <citation type="journal article" date="2021" name="Proc. Natl. Acad. Sci. U.S.A.">
        <title>A Catalog of Tens of Thousands of Viruses from Human Metagenomes Reveals Hidden Associations with Chronic Diseases.</title>
        <authorList>
            <person name="Tisza M.J."/>
            <person name="Buck C.B."/>
        </authorList>
    </citation>
    <scope>NUCLEOTIDE SEQUENCE</scope>
    <source>
        <strain evidence="1">Ctjdk2</strain>
    </source>
</reference>
<organism evidence="1">
    <name type="scientific">Siphoviridae sp. ctjdk2</name>
    <dbReference type="NCBI Taxonomy" id="2825635"/>
    <lineage>
        <taxon>Viruses</taxon>
        <taxon>Duplodnaviria</taxon>
        <taxon>Heunggongvirae</taxon>
        <taxon>Uroviricota</taxon>
        <taxon>Caudoviricetes</taxon>
    </lineage>
</organism>
<dbReference type="EMBL" id="BK016103">
    <property type="protein sequence ID" value="DAF95121.1"/>
    <property type="molecule type" value="Genomic_DNA"/>
</dbReference>
<evidence type="ECO:0000313" key="1">
    <source>
        <dbReference type="EMBL" id="DAF95121.1"/>
    </source>
</evidence>
<proteinExistence type="predicted"/>
<sequence length="117" mass="11508">MSISYEGIGEWCATFVCGAVSEGDIVKVSANGTVGKCTAGDGFCGVVRAVAHDGKACTVQLGGLASVKYSGTAPAVGYAELVADGSGGVSKPGENQSGSSYLVLSVDSAANKAVIKL</sequence>